<feature type="domain" description="L,D-TPase catalytic" evidence="9">
    <location>
        <begin position="50"/>
        <end position="186"/>
    </location>
</feature>
<keyword evidence="3" id="KW-0808">Transferase</keyword>
<gene>
    <name evidence="10" type="ORF">GCM10017083_08210</name>
</gene>
<proteinExistence type="inferred from homology"/>
<dbReference type="CDD" id="cd16913">
    <property type="entry name" value="YkuD_like"/>
    <property type="match status" value="1"/>
</dbReference>
<evidence type="ECO:0000313" key="11">
    <source>
        <dbReference type="Proteomes" id="UP000630353"/>
    </source>
</evidence>
<dbReference type="Gene3D" id="2.40.440.10">
    <property type="entry name" value="L,D-transpeptidase catalytic domain-like"/>
    <property type="match status" value="1"/>
</dbReference>
<evidence type="ECO:0000256" key="2">
    <source>
        <dbReference type="ARBA" id="ARBA00005992"/>
    </source>
</evidence>
<keyword evidence="5 7" id="KW-0573">Peptidoglycan synthesis</keyword>
<evidence type="ECO:0000256" key="4">
    <source>
        <dbReference type="ARBA" id="ARBA00022960"/>
    </source>
</evidence>
<evidence type="ECO:0000256" key="1">
    <source>
        <dbReference type="ARBA" id="ARBA00004752"/>
    </source>
</evidence>
<comment type="pathway">
    <text evidence="1 7">Cell wall biogenesis; peptidoglycan biosynthesis.</text>
</comment>
<sequence>MRRRDFLTATLGVLAGCARPPEPPPPPAPPATPAVLPPPPARPVVPIRADYIVVRKAAHEMTLYKDGQAVKTYRVALGTGGLEPKRQAGDNRVPEGLYRIVGRNPNSEFHRSLAISYPEPRDIAAARARGVAPGGGIMIHGIRNGLGWLGPLHLRDDWTAGCIAVTDEEIEEIWNAVPDGTPIRILP</sequence>
<feature type="active site" description="Proton donor/acceptor" evidence="7">
    <location>
        <position position="140"/>
    </location>
</feature>
<protein>
    <recommendedName>
        <fullName evidence="9">L,D-TPase catalytic domain-containing protein</fullName>
    </recommendedName>
</protein>
<dbReference type="GO" id="GO:0016740">
    <property type="term" value="F:transferase activity"/>
    <property type="evidence" value="ECO:0007669"/>
    <property type="project" value="UniProtKB-KW"/>
</dbReference>
<evidence type="ECO:0000259" key="9">
    <source>
        <dbReference type="PROSITE" id="PS52029"/>
    </source>
</evidence>
<organism evidence="10 11">
    <name type="scientific">Thalassobaculum fulvum</name>
    <dbReference type="NCBI Taxonomy" id="1633335"/>
    <lineage>
        <taxon>Bacteria</taxon>
        <taxon>Pseudomonadati</taxon>
        <taxon>Pseudomonadota</taxon>
        <taxon>Alphaproteobacteria</taxon>
        <taxon>Rhodospirillales</taxon>
        <taxon>Thalassobaculaceae</taxon>
        <taxon>Thalassobaculum</taxon>
    </lineage>
</organism>
<dbReference type="PANTHER" id="PTHR36699:SF1">
    <property type="entry name" value="L,D-TRANSPEPTIDASE YAFK-RELATED"/>
    <property type="match status" value="1"/>
</dbReference>
<comment type="caution">
    <text evidence="10">The sequence shown here is derived from an EMBL/GenBank/DDBJ whole genome shotgun (WGS) entry which is preliminary data.</text>
</comment>
<dbReference type="GO" id="GO:0009252">
    <property type="term" value="P:peptidoglycan biosynthetic process"/>
    <property type="evidence" value="ECO:0007669"/>
    <property type="project" value="UniProtKB-KW"/>
</dbReference>
<keyword evidence="4 7" id="KW-0133">Cell shape</keyword>
<name>A0A918XNR8_9PROT</name>
<feature type="compositionally biased region" description="Pro residues" evidence="8">
    <location>
        <begin position="20"/>
        <end position="37"/>
    </location>
</feature>
<reference evidence="10" key="2">
    <citation type="submission" date="2020-09" db="EMBL/GenBank/DDBJ databases">
        <authorList>
            <person name="Sun Q."/>
            <person name="Kim S."/>
        </authorList>
    </citation>
    <scope>NUCLEOTIDE SEQUENCE</scope>
    <source>
        <strain evidence="10">KCTC 42651</strain>
    </source>
</reference>
<dbReference type="PROSITE" id="PS52029">
    <property type="entry name" value="LD_TPASE"/>
    <property type="match status" value="1"/>
</dbReference>
<dbReference type="GO" id="GO:0008360">
    <property type="term" value="P:regulation of cell shape"/>
    <property type="evidence" value="ECO:0007669"/>
    <property type="project" value="UniProtKB-UniRule"/>
</dbReference>
<evidence type="ECO:0000256" key="5">
    <source>
        <dbReference type="ARBA" id="ARBA00022984"/>
    </source>
</evidence>
<dbReference type="InterPro" id="IPR038063">
    <property type="entry name" value="Transpep_catalytic_dom"/>
</dbReference>
<evidence type="ECO:0000313" key="10">
    <source>
        <dbReference type="EMBL" id="GHD42802.1"/>
    </source>
</evidence>
<evidence type="ECO:0000256" key="7">
    <source>
        <dbReference type="PROSITE-ProRule" id="PRU01373"/>
    </source>
</evidence>
<dbReference type="GO" id="GO:0004180">
    <property type="term" value="F:carboxypeptidase activity"/>
    <property type="evidence" value="ECO:0007669"/>
    <property type="project" value="UniProtKB-ARBA"/>
</dbReference>
<evidence type="ECO:0000256" key="8">
    <source>
        <dbReference type="SAM" id="MobiDB-lite"/>
    </source>
</evidence>
<dbReference type="SUPFAM" id="SSF141523">
    <property type="entry name" value="L,D-transpeptidase catalytic domain-like"/>
    <property type="match status" value="1"/>
</dbReference>
<dbReference type="Proteomes" id="UP000630353">
    <property type="component" value="Unassembled WGS sequence"/>
</dbReference>
<evidence type="ECO:0000256" key="6">
    <source>
        <dbReference type="ARBA" id="ARBA00023316"/>
    </source>
</evidence>
<dbReference type="InterPro" id="IPR005490">
    <property type="entry name" value="LD_TPept_cat_dom"/>
</dbReference>
<dbReference type="AlphaFoldDB" id="A0A918XNR8"/>
<dbReference type="EMBL" id="BMZS01000002">
    <property type="protein sequence ID" value="GHD42802.1"/>
    <property type="molecule type" value="Genomic_DNA"/>
</dbReference>
<reference evidence="10" key="1">
    <citation type="journal article" date="2014" name="Int. J. Syst. Evol. Microbiol.">
        <title>Complete genome sequence of Corynebacterium casei LMG S-19264T (=DSM 44701T), isolated from a smear-ripened cheese.</title>
        <authorList>
            <consortium name="US DOE Joint Genome Institute (JGI-PGF)"/>
            <person name="Walter F."/>
            <person name="Albersmeier A."/>
            <person name="Kalinowski J."/>
            <person name="Ruckert C."/>
        </authorList>
    </citation>
    <scope>NUCLEOTIDE SEQUENCE</scope>
    <source>
        <strain evidence="10">KCTC 42651</strain>
    </source>
</reference>
<dbReference type="RefSeq" id="WP_189987663.1">
    <property type="nucleotide sequence ID" value="NZ_BMZS01000002.1"/>
</dbReference>
<dbReference type="PROSITE" id="PS51257">
    <property type="entry name" value="PROKAR_LIPOPROTEIN"/>
    <property type="match status" value="1"/>
</dbReference>
<dbReference type="PANTHER" id="PTHR36699">
    <property type="entry name" value="LD-TRANSPEPTIDASE"/>
    <property type="match status" value="1"/>
</dbReference>
<feature type="active site" description="Nucleophile" evidence="7">
    <location>
        <position position="162"/>
    </location>
</feature>
<keyword evidence="6 7" id="KW-0961">Cell wall biogenesis/degradation</keyword>
<comment type="similarity">
    <text evidence="2">Belongs to the YkuD family.</text>
</comment>
<dbReference type="Pfam" id="PF03734">
    <property type="entry name" value="YkuD"/>
    <property type="match status" value="1"/>
</dbReference>
<feature type="region of interest" description="Disordered" evidence="8">
    <location>
        <begin position="15"/>
        <end position="37"/>
    </location>
</feature>
<accession>A0A918XNR8</accession>
<evidence type="ECO:0000256" key="3">
    <source>
        <dbReference type="ARBA" id="ARBA00022679"/>
    </source>
</evidence>
<dbReference type="GO" id="GO:0071555">
    <property type="term" value="P:cell wall organization"/>
    <property type="evidence" value="ECO:0007669"/>
    <property type="project" value="UniProtKB-UniRule"/>
</dbReference>
<keyword evidence="11" id="KW-1185">Reference proteome</keyword>